<name>A0A7C5MV52_9GAMM</name>
<dbReference type="AlphaFoldDB" id="A0A7C5MV52"/>
<feature type="transmembrane region" description="Helical" evidence="1">
    <location>
        <begin position="6"/>
        <end position="29"/>
    </location>
</feature>
<comment type="caution">
    <text evidence="2">The sequence shown here is derived from an EMBL/GenBank/DDBJ whole genome shotgun (WGS) entry which is preliminary data.</text>
</comment>
<organism evidence="2">
    <name type="scientific">Thiolapillus brandeum</name>
    <dbReference type="NCBI Taxonomy" id="1076588"/>
    <lineage>
        <taxon>Bacteria</taxon>
        <taxon>Pseudomonadati</taxon>
        <taxon>Pseudomonadota</taxon>
        <taxon>Gammaproteobacteria</taxon>
        <taxon>Chromatiales</taxon>
        <taxon>Sedimenticolaceae</taxon>
        <taxon>Thiolapillus</taxon>
    </lineage>
</organism>
<dbReference type="EMBL" id="DROM01000240">
    <property type="protein sequence ID" value="HHH13358.1"/>
    <property type="molecule type" value="Genomic_DNA"/>
</dbReference>
<sequence>GGSPWLFGLLAAMALVSAVLGRALFYVVVIPTTMPGAFFWRNRGFVEHAREVGLAEMPQLGVAHERHHPFRLDELWETVRTTSAREKWDQLRRIFTG</sequence>
<dbReference type="Proteomes" id="UP000886100">
    <property type="component" value="Unassembled WGS sequence"/>
</dbReference>
<reference evidence="2" key="1">
    <citation type="journal article" date="2020" name="mSystems">
        <title>Genome- and Community-Level Interaction Insights into Carbon Utilization and Element Cycling Functions of Hydrothermarchaeota in Hydrothermal Sediment.</title>
        <authorList>
            <person name="Zhou Z."/>
            <person name="Liu Y."/>
            <person name="Xu W."/>
            <person name="Pan J."/>
            <person name="Luo Z.H."/>
            <person name="Li M."/>
        </authorList>
    </citation>
    <scope>NUCLEOTIDE SEQUENCE [LARGE SCALE GENOMIC DNA]</scope>
    <source>
        <strain evidence="2">HyVt-535</strain>
    </source>
</reference>
<accession>A0A7C5MV52</accession>
<evidence type="ECO:0000256" key="1">
    <source>
        <dbReference type="SAM" id="Phobius"/>
    </source>
</evidence>
<feature type="non-terminal residue" evidence="2">
    <location>
        <position position="1"/>
    </location>
</feature>
<proteinExistence type="predicted"/>
<evidence type="ECO:0000313" key="2">
    <source>
        <dbReference type="EMBL" id="HHH13358.1"/>
    </source>
</evidence>
<protein>
    <submittedName>
        <fullName evidence="2">Aspartate carbamoyltransferase</fullName>
    </submittedName>
</protein>
<keyword evidence="1" id="KW-0812">Transmembrane</keyword>
<gene>
    <name evidence="2" type="ORF">ENJ98_03910</name>
</gene>
<keyword evidence="1" id="KW-0472">Membrane</keyword>
<keyword evidence="1" id="KW-1133">Transmembrane helix</keyword>